<organism evidence="1">
    <name type="scientific">Myoviridae sp. ct9Uc11</name>
    <dbReference type="NCBI Taxonomy" id="2825042"/>
    <lineage>
        <taxon>Viruses</taxon>
        <taxon>Duplodnaviria</taxon>
        <taxon>Heunggongvirae</taxon>
        <taxon>Uroviricota</taxon>
        <taxon>Caudoviricetes</taxon>
    </lineage>
</organism>
<accession>A0A8S5U972</accession>
<protein>
    <submittedName>
        <fullName evidence="1">Uncharacterized protein</fullName>
    </submittedName>
</protein>
<proteinExistence type="predicted"/>
<reference evidence="1" key="1">
    <citation type="journal article" date="2021" name="Proc. Natl. Acad. Sci. U.S.A.">
        <title>A Catalog of Tens of Thousands of Viruses from Human Metagenomes Reveals Hidden Associations with Chronic Diseases.</title>
        <authorList>
            <person name="Tisza M.J."/>
            <person name="Buck C.B."/>
        </authorList>
    </citation>
    <scope>NUCLEOTIDE SEQUENCE</scope>
    <source>
        <strain evidence="1">Ct9Uc11</strain>
    </source>
</reference>
<name>A0A8S5U972_9CAUD</name>
<dbReference type="EMBL" id="BK016043">
    <property type="protein sequence ID" value="DAF91033.1"/>
    <property type="molecule type" value="Genomic_DNA"/>
</dbReference>
<evidence type="ECO:0000313" key="1">
    <source>
        <dbReference type="EMBL" id="DAF91033.1"/>
    </source>
</evidence>
<sequence length="37" mass="4237">MRWPPFLRSSAARSRQRHAAVRLAATQNSQLKLCRTA</sequence>